<name>A0A2I7N3U1_9NEIS</name>
<dbReference type="GO" id="GO:0042392">
    <property type="term" value="F:sphingosine-1-phosphate phosphatase activity"/>
    <property type="evidence" value="ECO:0007669"/>
    <property type="project" value="TreeGrafter"/>
</dbReference>
<evidence type="ECO:0000313" key="4">
    <source>
        <dbReference type="Proteomes" id="UP000236655"/>
    </source>
</evidence>
<keyword evidence="4" id="KW-1185">Reference proteome</keyword>
<evidence type="ECO:0000256" key="1">
    <source>
        <dbReference type="SAM" id="Phobius"/>
    </source>
</evidence>
<dbReference type="PANTHER" id="PTHR14969">
    <property type="entry name" value="SPHINGOSINE-1-PHOSPHATE PHOSPHOHYDROLASE"/>
    <property type="match status" value="1"/>
</dbReference>
<gene>
    <name evidence="3" type="ORF">CUN60_01910</name>
</gene>
<feature type="transmembrane region" description="Helical" evidence="1">
    <location>
        <begin position="183"/>
        <end position="200"/>
    </location>
</feature>
<protein>
    <recommendedName>
        <fullName evidence="2">Phosphatidic acid phosphatase type 2/haloperoxidase domain-containing protein</fullName>
    </recommendedName>
</protein>
<dbReference type="InterPro" id="IPR036938">
    <property type="entry name" value="PAP2/HPO_sf"/>
</dbReference>
<reference evidence="4" key="1">
    <citation type="submission" date="2017-11" db="EMBL/GenBank/DDBJ databases">
        <authorList>
            <person name="Chan K.G."/>
            <person name="Lee L.S."/>
        </authorList>
    </citation>
    <scope>NUCLEOTIDE SEQUENCE [LARGE SCALE GENOMIC DNA]</scope>
    <source>
        <strain evidence="4">DSM 100970</strain>
    </source>
</reference>
<feature type="domain" description="Phosphatidic acid phosphatase type 2/haloperoxidase" evidence="2">
    <location>
        <begin position="125"/>
        <end position="246"/>
    </location>
</feature>
<feature type="transmembrane region" description="Helical" evidence="1">
    <location>
        <begin position="12"/>
        <end position="32"/>
    </location>
</feature>
<proteinExistence type="predicted"/>
<dbReference type="KEGG" id="nba:CUN60_01910"/>
<feature type="transmembrane region" description="Helical" evidence="1">
    <location>
        <begin position="207"/>
        <end position="225"/>
    </location>
</feature>
<keyword evidence="1" id="KW-0812">Transmembrane</keyword>
<dbReference type="Gene3D" id="1.20.144.10">
    <property type="entry name" value="Phosphatidic acid phosphatase type 2/haloperoxidase"/>
    <property type="match status" value="1"/>
</dbReference>
<feature type="transmembrane region" description="Helical" evidence="1">
    <location>
        <begin position="231"/>
        <end position="249"/>
    </location>
</feature>
<feature type="transmembrane region" description="Helical" evidence="1">
    <location>
        <begin position="53"/>
        <end position="77"/>
    </location>
</feature>
<feature type="transmembrane region" description="Helical" evidence="1">
    <location>
        <begin position="124"/>
        <end position="146"/>
    </location>
</feature>
<feature type="transmembrane region" description="Helical" evidence="1">
    <location>
        <begin position="89"/>
        <end position="112"/>
    </location>
</feature>
<dbReference type="Pfam" id="PF01569">
    <property type="entry name" value="PAP2"/>
    <property type="match status" value="1"/>
</dbReference>
<dbReference type="SUPFAM" id="SSF48317">
    <property type="entry name" value="Acid phosphatase/Vanadium-dependent haloperoxidase"/>
    <property type="match status" value="1"/>
</dbReference>
<dbReference type="EMBL" id="CP024847">
    <property type="protein sequence ID" value="AUR51112.1"/>
    <property type="molecule type" value="Genomic_DNA"/>
</dbReference>
<keyword evidence="1" id="KW-1133">Transmembrane helix</keyword>
<evidence type="ECO:0000259" key="2">
    <source>
        <dbReference type="SMART" id="SM00014"/>
    </source>
</evidence>
<accession>A0A2I7N3U1</accession>
<sequence length="255" mass="29405">MMSFFNYHMPPFLNVMGAFYVLVAAPFLISFLRQGYWRGVFSQLSRELYHYRLWVIPVLALELLLIKFADLPVTLWVKALDDNIHAYTFWDFICSCAEGGFVAGFLFTIFMLANYFNKYKLSQVARISLMSSIYGGLANGVLKFIFNRQRPSIGLDQWHFFAFFESGAKHFGDLMYAYNSMPSGHTISTLAAIMPFFLAYQSKKIRIGLVIWALMVNFSRVYTINHWLSDVVMASILGIIIGVAVFKVNEFRFKK</sequence>
<dbReference type="InterPro" id="IPR000326">
    <property type="entry name" value="PAP2/HPO"/>
</dbReference>
<dbReference type="AlphaFoldDB" id="A0A2I7N3U1"/>
<keyword evidence="1" id="KW-0472">Membrane</keyword>
<dbReference type="PANTHER" id="PTHR14969:SF13">
    <property type="entry name" value="AT30094P"/>
    <property type="match status" value="1"/>
</dbReference>
<dbReference type="SMART" id="SM00014">
    <property type="entry name" value="acidPPc"/>
    <property type="match status" value="1"/>
</dbReference>
<dbReference type="Proteomes" id="UP000236655">
    <property type="component" value="Chromosome"/>
</dbReference>
<organism evidence="3 4">
    <name type="scientific">Aquella oligotrophica</name>
    <dbReference type="NCBI Taxonomy" id="2067065"/>
    <lineage>
        <taxon>Bacteria</taxon>
        <taxon>Pseudomonadati</taxon>
        <taxon>Pseudomonadota</taxon>
        <taxon>Betaproteobacteria</taxon>
        <taxon>Neisseriales</taxon>
        <taxon>Neisseriaceae</taxon>
        <taxon>Aquella</taxon>
    </lineage>
</organism>
<evidence type="ECO:0000313" key="3">
    <source>
        <dbReference type="EMBL" id="AUR51112.1"/>
    </source>
</evidence>